<proteinExistence type="predicted"/>
<evidence type="ECO:0000313" key="2">
    <source>
        <dbReference type="Proteomes" id="UP000233469"/>
    </source>
</evidence>
<reference evidence="1 2" key="2">
    <citation type="submission" date="2017-10" db="EMBL/GenBank/DDBJ databases">
        <title>Extensive intraspecific genome diversity in a model arbuscular mycorrhizal fungus.</title>
        <authorList>
            <person name="Chen E.C.H."/>
            <person name="Morin E."/>
            <person name="Baudet D."/>
            <person name="Noel J."/>
            <person name="Ndikumana S."/>
            <person name="Charron P."/>
            <person name="St-Onge C."/>
            <person name="Giorgi J."/>
            <person name="Grigoriev I.V."/>
            <person name="Roux C."/>
            <person name="Martin F.M."/>
            <person name="Corradi N."/>
        </authorList>
    </citation>
    <scope>NUCLEOTIDE SEQUENCE [LARGE SCALE GENOMIC DNA]</scope>
    <source>
        <strain evidence="1 2">C2</strain>
    </source>
</reference>
<dbReference type="VEuPathDB" id="FungiDB:FUN_003667"/>
<sequence>MIREKSQIEALDVLCVSRSRKSNEYVNKINSYVLEQTEMAREKEADTIIGQKRSYESSSTTPSKTRVISMDMESTYNDLTFSNEGSSSSFTSLTNVFSEISSHKSETISPLTINEIKTVIPVIEENEVPSPPEPKIVPINLTNTFLATSIKLDKKAESEEALKHIKCAS</sequence>
<dbReference type="Proteomes" id="UP000233469">
    <property type="component" value="Unassembled WGS sequence"/>
</dbReference>
<evidence type="ECO:0000313" key="1">
    <source>
        <dbReference type="EMBL" id="PKK57339.1"/>
    </source>
</evidence>
<protein>
    <submittedName>
        <fullName evidence="1">Uncharacterized protein</fullName>
    </submittedName>
</protein>
<gene>
    <name evidence="1" type="ORF">RhiirC2_388584</name>
</gene>
<comment type="caution">
    <text evidence="1">The sequence shown here is derived from an EMBL/GenBank/DDBJ whole genome shotgun (WGS) entry which is preliminary data.</text>
</comment>
<accession>A0A2N1M6U6</accession>
<name>A0A2N1M6U6_9GLOM</name>
<organism evidence="1 2">
    <name type="scientific">Rhizophagus irregularis</name>
    <dbReference type="NCBI Taxonomy" id="588596"/>
    <lineage>
        <taxon>Eukaryota</taxon>
        <taxon>Fungi</taxon>
        <taxon>Fungi incertae sedis</taxon>
        <taxon>Mucoromycota</taxon>
        <taxon>Glomeromycotina</taxon>
        <taxon>Glomeromycetes</taxon>
        <taxon>Glomerales</taxon>
        <taxon>Glomeraceae</taxon>
        <taxon>Rhizophagus</taxon>
    </lineage>
</organism>
<reference evidence="1 2" key="1">
    <citation type="submission" date="2016-04" db="EMBL/GenBank/DDBJ databases">
        <title>Genome analyses suggest a sexual origin of heterokaryosis in a supposedly ancient asexual fungus.</title>
        <authorList>
            <person name="Ropars J."/>
            <person name="Sedzielewska K."/>
            <person name="Noel J."/>
            <person name="Charron P."/>
            <person name="Farinelli L."/>
            <person name="Marton T."/>
            <person name="Kruger M."/>
            <person name="Pelin A."/>
            <person name="Brachmann A."/>
            <person name="Corradi N."/>
        </authorList>
    </citation>
    <scope>NUCLEOTIDE SEQUENCE [LARGE SCALE GENOMIC DNA]</scope>
    <source>
        <strain evidence="1 2">C2</strain>
    </source>
</reference>
<dbReference type="EMBL" id="LLXL01004486">
    <property type="protein sequence ID" value="PKK57339.1"/>
    <property type="molecule type" value="Genomic_DNA"/>
</dbReference>
<dbReference type="AlphaFoldDB" id="A0A2N1M6U6"/>